<sequence>MVIDFTKKALPDSFALFYDVKGLIPGHKLTAAAMASTTDSREESDVSLDIFQSLSEKEEAVRRRKSAFIRWQGRAGVNMQESYRTTRKQNEHNIWIFQIIY</sequence>
<proteinExistence type="predicted"/>
<keyword evidence="2" id="KW-1185">Reference proteome</keyword>
<name>A0ABU7BMI2_9TELE</name>
<reference evidence="1 2" key="1">
    <citation type="submission" date="2021-07" db="EMBL/GenBank/DDBJ databases">
        <authorList>
            <person name="Palmer J.M."/>
        </authorList>
    </citation>
    <scope>NUCLEOTIDE SEQUENCE [LARGE SCALE GENOMIC DNA]</scope>
    <source>
        <strain evidence="1 2">AT_MEX2019</strain>
        <tissue evidence="1">Muscle</tissue>
    </source>
</reference>
<dbReference type="Proteomes" id="UP001345963">
    <property type="component" value="Unassembled WGS sequence"/>
</dbReference>
<comment type="caution">
    <text evidence="1">The sequence shown here is derived from an EMBL/GenBank/DDBJ whole genome shotgun (WGS) entry which is preliminary data.</text>
</comment>
<evidence type="ECO:0000313" key="1">
    <source>
        <dbReference type="EMBL" id="MED6251524.1"/>
    </source>
</evidence>
<evidence type="ECO:0000313" key="2">
    <source>
        <dbReference type="Proteomes" id="UP001345963"/>
    </source>
</evidence>
<dbReference type="EMBL" id="JAHUTI010059944">
    <property type="protein sequence ID" value="MED6251524.1"/>
    <property type="molecule type" value="Genomic_DNA"/>
</dbReference>
<gene>
    <name evidence="1" type="ORF">ATANTOWER_032206</name>
</gene>
<protein>
    <submittedName>
        <fullName evidence="1">Uncharacterized protein</fullName>
    </submittedName>
</protein>
<accession>A0ABU7BMI2</accession>
<organism evidence="1 2">
    <name type="scientific">Ataeniobius toweri</name>
    <dbReference type="NCBI Taxonomy" id="208326"/>
    <lineage>
        <taxon>Eukaryota</taxon>
        <taxon>Metazoa</taxon>
        <taxon>Chordata</taxon>
        <taxon>Craniata</taxon>
        <taxon>Vertebrata</taxon>
        <taxon>Euteleostomi</taxon>
        <taxon>Actinopterygii</taxon>
        <taxon>Neopterygii</taxon>
        <taxon>Teleostei</taxon>
        <taxon>Neoteleostei</taxon>
        <taxon>Acanthomorphata</taxon>
        <taxon>Ovalentaria</taxon>
        <taxon>Atherinomorphae</taxon>
        <taxon>Cyprinodontiformes</taxon>
        <taxon>Goodeidae</taxon>
        <taxon>Ataeniobius</taxon>
    </lineage>
</organism>